<evidence type="ECO:0000256" key="8">
    <source>
        <dbReference type="ARBA" id="ARBA00023180"/>
    </source>
</evidence>
<dbReference type="InterPro" id="IPR000743">
    <property type="entry name" value="Glyco_hydro_28"/>
</dbReference>
<evidence type="ECO:0000256" key="6">
    <source>
        <dbReference type="ARBA" id="ARBA00022801"/>
    </source>
</evidence>
<comment type="catalytic activity">
    <reaction evidence="15">
        <text>[(1-&gt;4)-alpha-D-galacturonosyl](n) + H2O = alpha-D-galacturonate + [(1-&gt;4)-alpha-D-galacturonosyl](n-1)</text>
        <dbReference type="Rhea" id="RHEA:14117"/>
        <dbReference type="Rhea" id="RHEA-COMP:14570"/>
        <dbReference type="Rhea" id="RHEA-COMP:14572"/>
        <dbReference type="ChEBI" id="CHEBI:15377"/>
        <dbReference type="ChEBI" id="CHEBI:58658"/>
        <dbReference type="ChEBI" id="CHEBI:140523"/>
        <dbReference type="EC" id="3.2.1.67"/>
    </reaction>
</comment>
<evidence type="ECO:0000256" key="13">
    <source>
        <dbReference type="ARBA" id="ARBA00041474"/>
    </source>
</evidence>
<keyword evidence="5" id="KW-0677">Repeat</keyword>
<dbReference type="Gene3D" id="2.160.20.10">
    <property type="entry name" value="Single-stranded right-handed beta-helix, Pectin lyase-like"/>
    <property type="match status" value="1"/>
</dbReference>
<dbReference type="PANTHER" id="PTHR31736:SF11">
    <property type="entry name" value="EXOPOLYGALACTURONASE C-RELATED"/>
    <property type="match status" value="1"/>
</dbReference>
<gene>
    <name evidence="17" type="ORF">T310_3770</name>
</gene>
<reference evidence="17 18" key="1">
    <citation type="submission" date="2015-04" db="EMBL/GenBank/DDBJ databases">
        <authorList>
            <person name="Heijne W.H."/>
            <person name="Fedorova N.D."/>
            <person name="Nierman W.C."/>
            <person name="Vollebregt A.W."/>
            <person name="Zhao Z."/>
            <person name="Wu L."/>
            <person name="Kumar M."/>
            <person name="Stam H."/>
            <person name="van den Berg M.A."/>
            <person name="Pel H.J."/>
        </authorList>
    </citation>
    <scope>NUCLEOTIDE SEQUENCE [LARGE SCALE GENOMIC DNA]</scope>
    <source>
        <strain evidence="17 18">CBS 393.64</strain>
    </source>
</reference>
<evidence type="ECO:0000256" key="16">
    <source>
        <dbReference type="RuleBase" id="RU361169"/>
    </source>
</evidence>
<evidence type="ECO:0000256" key="1">
    <source>
        <dbReference type="ARBA" id="ARBA00004613"/>
    </source>
</evidence>
<protein>
    <recommendedName>
        <fullName evidence="12">galacturonan 1,4-alpha-galacturonidase</fullName>
        <ecNumber evidence="12">3.2.1.67</ecNumber>
    </recommendedName>
    <alternativeName>
        <fullName evidence="13">Galacturan 1,4-alpha-galacturonidase C</fullName>
    </alternativeName>
    <alternativeName>
        <fullName evidence="14">Poly(1,4-alpha-D-galacturonide)galacturonohydrolase C</fullName>
    </alternativeName>
</protein>
<evidence type="ECO:0000256" key="5">
    <source>
        <dbReference type="ARBA" id="ARBA00022737"/>
    </source>
</evidence>
<comment type="function">
    <text evidence="11">Specific in hydrolyzing the terminal glycosidic bond of polygalacturonic acid and oligogalacturonates.</text>
</comment>
<dbReference type="GO" id="GO:0047911">
    <property type="term" value="F:galacturan 1,4-alpha-galacturonidase activity"/>
    <property type="evidence" value="ECO:0007669"/>
    <property type="project" value="UniProtKB-EC"/>
</dbReference>
<dbReference type="AlphaFoldDB" id="A0A0F4YWJ9"/>
<keyword evidence="3" id="KW-0964">Secreted</keyword>
<dbReference type="Proteomes" id="UP000053958">
    <property type="component" value="Unassembled WGS sequence"/>
</dbReference>
<keyword evidence="10" id="KW-0961">Cell wall biogenesis/degradation</keyword>
<dbReference type="Pfam" id="PF00295">
    <property type="entry name" value="Glyco_hydro_28"/>
    <property type="match status" value="1"/>
</dbReference>
<evidence type="ECO:0000256" key="11">
    <source>
        <dbReference type="ARBA" id="ARBA00037312"/>
    </source>
</evidence>
<evidence type="ECO:0000256" key="4">
    <source>
        <dbReference type="ARBA" id="ARBA00022729"/>
    </source>
</evidence>
<comment type="similarity">
    <text evidence="2 16">Belongs to the glycosyl hydrolase 28 family.</text>
</comment>
<accession>A0A0F4YWJ9</accession>
<comment type="caution">
    <text evidence="17">The sequence shown here is derived from an EMBL/GenBank/DDBJ whole genome shotgun (WGS) entry which is preliminary data.</text>
</comment>
<keyword evidence="4" id="KW-0732">Signal</keyword>
<dbReference type="SUPFAM" id="SSF51126">
    <property type="entry name" value="Pectin lyase-like"/>
    <property type="match status" value="1"/>
</dbReference>
<dbReference type="InterPro" id="IPR012334">
    <property type="entry name" value="Pectin_lyas_fold"/>
</dbReference>
<dbReference type="GO" id="GO:0071555">
    <property type="term" value="P:cell wall organization"/>
    <property type="evidence" value="ECO:0007669"/>
    <property type="project" value="UniProtKB-KW"/>
</dbReference>
<evidence type="ECO:0000256" key="7">
    <source>
        <dbReference type="ARBA" id="ARBA00023157"/>
    </source>
</evidence>
<dbReference type="GeneID" id="25316119"/>
<evidence type="ECO:0000256" key="15">
    <source>
        <dbReference type="ARBA" id="ARBA00048766"/>
    </source>
</evidence>
<sequence>MNGNLHLPQNITAIQALVNQSNALTYSTSLYWFSFAGPQIDYIGSNNVSNGWIYSYGQAWWDSNPVNGTGAPSRPHLMSFNTTDGSLQRYKSRKPIAWNVQLVGDNIVVTDAIIDAYSTTGSFPFNTDGFDVTGTNIQILNSLIFNGDDAIAVQSGSHNILFRGGTIGYQSHGMSIGSLGQNQASFANVSNVTFDDVTVVDAVYAARFKSWEGGQGLAKNITWSNIRTYNVTFPIFVTQTYTNQGSNQTQLESGSVTGRPNNSSVVMQDFTWANFTGTINTFQPGDGSCVSDPCWYNVGLPNLTHTEVIILECNTNTSCNNFVFENIELFPQTLASPTVICLNATAELNPKLGFDCRNGTYVPL</sequence>
<proteinExistence type="inferred from homology"/>
<dbReference type="EMBL" id="LASV01000151">
    <property type="protein sequence ID" value="KKA22206.1"/>
    <property type="molecule type" value="Genomic_DNA"/>
</dbReference>
<evidence type="ECO:0000313" key="18">
    <source>
        <dbReference type="Proteomes" id="UP000053958"/>
    </source>
</evidence>
<evidence type="ECO:0000256" key="14">
    <source>
        <dbReference type="ARBA" id="ARBA00042262"/>
    </source>
</evidence>
<keyword evidence="6 16" id="KW-0378">Hydrolase</keyword>
<evidence type="ECO:0000313" key="17">
    <source>
        <dbReference type="EMBL" id="KKA22206.1"/>
    </source>
</evidence>
<keyword evidence="9 16" id="KW-0326">Glycosidase</keyword>
<evidence type="ECO:0000256" key="3">
    <source>
        <dbReference type="ARBA" id="ARBA00022525"/>
    </source>
</evidence>
<dbReference type="STRING" id="1408163.A0A0F4YWJ9"/>
<name>A0A0F4YWJ9_RASE3</name>
<organism evidence="17 18">
    <name type="scientific">Rasamsonia emersonii (strain ATCC 16479 / CBS 393.64 / IMI 116815)</name>
    <dbReference type="NCBI Taxonomy" id="1408163"/>
    <lineage>
        <taxon>Eukaryota</taxon>
        <taxon>Fungi</taxon>
        <taxon>Dikarya</taxon>
        <taxon>Ascomycota</taxon>
        <taxon>Pezizomycotina</taxon>
        <taxon>Eurotiomycetes</taxon>
        <taxon>Eurotiomycetidae</taxon>
        <taxon>Eurotiales</taxon>
        <taxon>Trichocomaceae</taxon>
        <taxon>Rasamsonia</taxon>
    </lineage>
</organism>
<dbReference type="InterPro" id="IPR011050">
    <property type="entry name" value="Pectin_lyase_fold/virulence"/>
</dbReference>
<comment type="subcellular location">
    <subcellularLocation>
        <location evidence="1">Secreted</location>
    </subcellularLocation>
</comment>
<evidence type="ECO:0000256" key="2">
    <source>
        <dbReference type="ARBA" id="ARBA00008834"/>
    </source>
</evidence>
<dbReference type="PANTHER" id="PTHR31736">
    <property type="match status" value="1"/>
</dbReference>
<dbReference type="GO" id="GO:0005975">
    <property type="term" value="P:carbohydrate metabolic process"/>
    <property type="evidence" value="ECO:0007669"/>
    <property type="project" value="InterPro"/>
</dbReference>
<dbReference type="GO" id="GO:0004650">
    <property type="term" value="F:polygalacturonase activity"/>
    <property type="evidence" value="ECO:0007669"/>
    <property type="project" value="InterPro"/>
</dbReference>
<keyword evidence="18" id="KW-1185">Reference proteome</keyword>
<keyword evidence="7" id="KW-1015">Disulfide bond</keyword>
<dbReference type="OrthoDB" id="187139at2759"/>
<dbReference type="EC" id="3.2.1.67" evidence="12"/>
<evidence type="ECO:0000256" key="12">
    <source>
        <dbReference type="ARBA" id="ARBA00038933"/>
    </source>
</evidence>
<dbReference type="RefSeq" id="XP_013328818.1">
    <property type="nucleotide sequence ID" value="XM_013473364.1"/>
</dbReference>
<evidence type="ECO:0000256" key="9">
    <source>
        <dbReference type="ARBA" id="ARBA00023295"/>
    </source>
</evidence>
<evidence type="ECO:0000256" key="10">
    <source>
        <dbReference type="ARBA" id="ARBA00023316"/>
    </source>
</evidence>
<keyword evidence="8" id="KW-0325">Glycoprotein</keyword>
<dbReference type="GO" id="GO:0005576">
    <property type="term" value="C:extracellular region"/>
    <property type="evidence" value="ECO:0007669"/>
    <property type="project" value="UniProtKB-SubCell"/>
</dbReference>